<reference evidence="5 6" key="1">
    <citation type="submission" date="2014-02" db="EMBL/GenBank/DDBJ databases">
        <authorList>
            <person name="Sears C."/>
            <person name="Carroll K."/>
            <person name="Sack B.R."/>
            <person name="Qadri F."/>
            <person name="Myers L.L."/>
            <person name="Chung G.-T."/>
            <person name="Escheverria P."/>
            <person name="Fraser C.M."/>
            <person name="Sadzewicz L."/>
            <person name="Shefchek K.A."/>
            <person name="Tallon L."/>
            <person name="Das S.P."/>
            <person name="Daugherty S."/>
            <person name="Mongodin E.F."/>
        </authorList>
    </citation>
    <scope>NUCLEOTIDE SEQUENCE [LARGE SCALE GENOMIC DNA]</scope>
    <source>
        <strain evidence="5 6">2-F-2 #4</strain>
    </source>
</reference>
<dbReference type="CDD" id="cd03801">
    <property type="entry name" value="GT4_PimA-like"/>
    <property type="match status" value="1"/>
</dbReference>
<dbReference type="Pfam" id="PF13439">
    <property type="entry name" value="Glyco_transf_4"/>
    <property type="match status" value="1"/>
</dbReference>
<evidence type="ECO:0000313" key="5">
    <source>
        <dbReference type="EMBL" id="EXZ43883.1"/>
    </source>
</evidence>
<dbReference type="PANTHER" id="PTHR12526">
    <property type="entry name" value="GLYCOSYLTRANSFERASE"/>
    <property type="match status" value="1"/>
</dbReference>
<evidence type="ECO:0000259" key="4">
    <source>
        <dbReference type="Pfam" id="PF13439"/>
    </source>
</evidence>
<evidence type="ECO:0000313" key="6">
    <source>
        <dbReference type="Proteomes" id="UP000022272"/>
    </source>
</evidence>
<evidence type="ECO:0000259" key="3">
    <source>
        <dbReference type="Pfam" id="PF00534"/>
    </source>
</evidence>
<dbReference type="Proteomes" id="UP000022272">
    <property type="component" value="Unassembled WGS sequence"/>
</dbReference>
<proteinExistence type="predicted"/>
<dbReference type="InterPro" id="IPR001296">
    <property type="entry name" value="Glyco_trans_1"/>
</dbReference>
<dbReference type="Gene3D" id="3.40.50.2000">
    <property type="entry name" value="Glycogen Phosphorylase B"/>
    <property type="match status" value="2"/>
</dbReference>
<gene>
    <name evidence="5" type="ORF">M076_2916</name>
</gene>
<comment type="caution">
    <text evidence="5">The sequence shown here is derived from an EMBL/GenBank/DDBJ whole genome shotgun (WGS) entry which is preliminary data.</text>
</comment>
<dbReference type="GO" id="GO:0016757">
    <property type="term" value="F:glycosyltransferase activity"/>
    <property type="evidence" value="ECO:0007669"/>
    <property type="project" value="UniProtKB-KW"/>
</dbReference>
<accession>A0A015YHU0</accession>
<protein>
    <submittedName>
        <fullName evidence="5">Glycosyl transferases group 1 family protein</fullName>
    </submittedName>
</protein>
<dbReference type="InterPro" id="IPR028098">
    <property type="entry name" value="Glyco_trans_4-like_N"/>
</dbReference>
<evidence type="ECO:0000256" key="1">
    <source>
        <dbReference type="ARBA" id="ARBA00022676"/>
    </source>
</evidence>
<feature type="domain" description="Glycosyltransferase subfamily 4-like N-terminal" evidence="4">
    <location>
        <begin position="13"/>
        <end position="136"/>
    </location>
</feature>
<dbReference type="PANTHER" id="PTHR12526:SF629">
    <property type="entry name" value="TEICHURONIC ACID BIOSYNTHESIS GLYCOSYLTRANSFERASE TUAH-RELATED"/>
    <property type="match status" value="1"/>
</dbReference>
<name>A0A015YHU0_BACFG</name>
<dbReference type="PATRIC" id="fig|1339280.3.peg.2783"/>
<organism evidence="5 6">
    <name type="scientific">Bacteroides fragilis str. 2-F-2 #4</name>
    <dbReference type="NCBI Taxonomy" id="1339280"/>
    <lineage>
        <taxon>Bacteria</taxon>
        <taxon>Pseudomonadati</taxon>
        <taxon>Bacteroidota</taxon>
        <taxon>Bacteroidia</taxon>
        <taxon>Bacteroidales</taxon>
        <taxon>Bacteroidaceae</taxon>
        <taxon>Bacteroides</taxon>
    </lineage>
</organism>
<evidence type="ECO:0000256" key="2">
    <source>
        <dbReference type="ARBA" id="ARBA00022679"/>
    </source>
</evidence>
<keyword evidence="1" id="KW-0328">Glycosyltransferase</keyword>
<dbReference type="EMBL" id="JGDM01000071">
    <property type="protein sequence ID" value="EXZ43883.1"/>
    <property type="molecule type" value="Genomic_DNA"/>
</dbReference>
<dbReference type="RefSeq" id="WP_032570883.1">
    <property type="nucleotide sequence ID" value="NZ_JGDM01000071.1"/>
</dbReference>
<dbReference type="SUPFAM" id="SSF53756">
    <property type="entry name" value="UDP-Glycosyltransferase/glycogen phosphorylase"/>
    <property type="match status" value="1"/>
</dbReference>
<dbReference type="Pfam" id="PF00534">
    <property type="entry name" value="Glycos_transf_1"/>
    <property type="match status" value="1"/>
</dbReference>
<dbReference type="AlphaFoldDB" id="A0A015YHU0"/>
<feature type="domain" description="Glycosyl transferase family 1" evidence="3">
    <location>
        <begin position="182"/>
        <end position="346"/>
    </location>
</feature>
<keyword evidence="2 5" id="KW-0808">Transferase</keyword>
<sequence length="370" mass="43073">MKILHVLNELKFSGAEIMYVDAASIFQTLGGELSVVATGNEQGEYSPYFERKGYTVYHKPYPDSGIIQKWIYRHHFIKFLKQNQFDIVHIHRANIRWSISYCAWIAGCKPIYTFHNVFKSNWYSYPLHWWNRWSAKHLLGCTFQTISDSVFTNELNHYHNLTTLIYNWYGSNRFFPAKEREKEEVRKQLDIAPNALVLISVGGCSTIKRHTDIIKALPEIIQKHPDTVYLHLGNGKSLEEEIKLAQQLHVSSYIRFCGNQTNVRKYLIASDIYLMPSMHEGISITTIECLACGIPTILYDVPGLHDFNQEEECSILIKEDYHLLAQTVLSLFNDPAKQQRVTDNGLKLVHRKYDMQTNATEIFKLYTKRK</sequence>